<proteinExistence type="predicted"/>
<comment type="caution">
    <text evidence="1">The sequence shown here is derived from an EMBL/GenBank/DDBJ whole genome shotgun (WGS) entry which is preliminary data.</text>
</comment>
<evidence type="ECO:0000313" key="1">
    <source>
        <dbReference type="EMBL" id="NVN11910.1"/>
    </source>
</evidence>
<dbReference type="EMBL" id="JABXXP010000282">
    <property type="protein sequence ID" value="NVN11910.1"/>
    <property type="molecule type" value="Genomic_DNA"/>
</dbReference>
<dbReference type="AlphaFoldDB" id="A0A7Y7IY40"/>
<organism evidence="1 2">
    <name type="scientific">Nguyenibacter vanlangensis</name>
    <dbReference type="NCBI Taxonomy" id="1216886"/>
    <lineage>
        <taxon>Bacteria</taxon>
        <taxon>Pseudomonadati</taxon>
        <taxon>Pseudomonadota</taxon>
        <taxon>Alphaproteobacteria</taxon>
        <taxon>Acetobacterales</taxon>
        <taxon>Acetobacteraceae</taxon>
        <taxon>Nguyenibacter</taxon>
    </lineage>
</organism>
<feature type="non-terminal residue" evidence="1">
    <location>
        <position position="1"/>
    </location>
</feature>
<reference evidence="1 2" key="1">
    <citation type="submission" date="2020-06" db="EMBL/GenBank/DDBJ databases">
        <title>Description of novel acetic acid bacteria.</title>
        <authorList>
            <person name="Sombolestani A."/>
        </authorList>
    </citation>
    <scope>NUCLEOTIDE SEQUENCE [LARGE SCALE GENOMIC DNA]</scope>
    <source>
        <strain evidence="1 2">LMG 31431</strain>
    </source>
</reference>
<gene>
    <name evidence="1" type="ORF">HUK84_12425</name>
</gene>
<protein>
    <submittedName>
        <fullName evidence="1">Uncharacterized protein</fullName>
    </submittedName>
</protein>
<dbReference type="Proteomes" id="UP000534870">
    <property type="component" value="Unassembled WGS sequence"/>
</dbReference>
<accession>A0A7Y7IY40</accession>
<sequence length="47" mass="4973">WRAAVGFAGAALFFFSLSGGVMWDMRRRAAARTARVTAVPDASGTPD</sequence>
<name>A0A7Y7IY40_9PROT</name>
<evidence type="ECO:0000313" key="2">
    <source>
        <dbReference type="Proteomes" id="UP000534870"/>
    </source>
</evidence>